<feature type="domain" description="PEF-CTERM protein sorting" evidence="6">
    <location>
        <begin position="284"/>
        <end position="308"/>
    </location>
</feature>
<dbReference type="Proteomes" id="UP000199259">
    <property type="component" value="Unassembled WGS sequence"/>
</dbReference>
<keyword evidence="3" id="KW-0732">Signal</keyword>
<evidence type="ECO:0000256" key="2">
    <source>
        <dbReference type="ARBA" id="ARBA00022525"/>
    </source>
</evidence>
<protein>
    <submittedName>
        <fullName evidence="7">PEF-CTERM protein sorting domain-containing protein</fullName>
    </submittedName>
</protein>
<proteinExistence type="predicted"/>
<accession>A0A7Z7AUV4</accession>
<evidence type="ECO:0000256" key="3">
    <source>
        <dbReference type="ARBA" id="ARBA00022729"/>
    </source>
</evidence>
<dbReference type="OrthoDB" id="98274at2157"/>
<dbReference type="InterPro" id="IPR013783">
    <property type="entry name" value="Ig-like_fold"/>
</dbReference>
<dbReference type="PANTHER" id="PTHR23303:SF15">
    <property type="entry name" value="COLOSSIN-A"/>
    <property type="match status" value="1"/>
</dbReference>
<evidence type="ECO:0000313" key="7">
    <source>
        <dbReference type="EMBL" id="SDF45490.1"/>
    </source>
</evidence>
<dbReference type="Pfam" id="PF17210">
    <property type="entry name" value="SdrD_B"/>
    <property type="match status" value="2"/>
</dbReference>
<comment type="subcellular location">
    <subcellularLocation>
        <location evidence="1">Secreted</location>
    </subcellularLocation>
</comment>
<feature type="domain" description="SD-repeat containing protein B" evidence="5">
    <location>
        <begin position="43"/>
        <end position="158"/>
    </location>
</feature>
<dbReference type="InterPro" id="IPR033764">
    <property type="entry name" value="Sdr_B"/>
</dbReference>
<dbReference type="EMBL" id="FNCA01000002">
    <property type="protein sequence ID" value="SDF45490.1"/>
    <property type="molecule type" value="Genomic_DNA"/>
</dbReference>
<gene>
    <name evidence="7" type="ORF">SAMN04488589_0574</name>
</gene>
<dbReference type="InterPro" id="IPR051417">
    <property type="entry name" value="SDr/BOS_complex"/>
</dbReference>
<evidence type="ECO:0000256" key="1">
    <source>
        <dbReference type="ARBA" id="ARBA00004613"/>
    </source>
</evidence>
<feature type="transmembrane region" description="Helical" evidence="4">
    <location>
        <begin position="287"/>
        <end position="305"/>
    </location>
</feature>
<feature type="domain" description="SD-repeat containing protein B" evidence="5">
    <location>
        <begin position="169"/>
        <end position="277"/>
    </location>
</feature>
<reference evidence="7 8" key="1">
    <citation type="submission" date="2016-10" db="EMBL/GenBank/DDBJ databases">
        <authorList>
            <person name="Varghese N."/>
            <person name="Submissions S."/>
        </authorList>
    </citation>
    <scope>NUCLEOTIDE SEQUENCE [LARGE SCALE GENOMIC DNA]</scope>
    <source>
        <strain evidence="7 8">PL 12/M</strain>
    </source>
</reference>
<dbReference type="AlphaFoldDB" id="A0A7Z7AUV4"/>
<dbReference type="SUPFAM" id="SSF117074">
    <property type="entry name" value="Hypothetical protein PA1324"/>
    <property type="match status" value="2"/>
</dbReference>
<keyword evidence="4" id="KW-0812">Transmembrane</keyword>
<name>A0A7Z7AUV4_9EURY</name>
<evidence type="ECO:0000259" key="6">
    <source>
        <dbReference type="Pfam" id="PF26596"/>
    </source>
</evidence>
<sequence length="309" mass="34202">MVVVNTLKESNRKNFVFRIAKVAILMLVAIIALSTQASACHVSIGDKVWNDLNMDGIQDSNEPGIPGVNVYLYKYDYCKEEWLKIEETTTNENGIYSFSVDKWYYYYVEFELIDGYVFSPKDQGHYYQQYKYDSDADTTTGKTDCIYVTSSMCTVDAGMYCQPTPEPAGVGNYVWNDLNVNGIQDNGETGMVGITVKLYTCSGQLVATTVTNSSGYYEFTDLDAGSYYIEFVSPSGYVFTTANQGGEDVDSDAEAGGITNCFTLNAGDYNSVVDAGLHNSEQEIPEFPTIAIPMVAIIGLAFVFGRRKE</sequence>
<dbReference type="PANTHER" id="PTHR23303">
    <property type="entry name" value="CARBOXYPEPTIDASE REGULATORY REGION-CONTAINING"/>
    <property type="match status" value="1"/>
</dbReference>
<keyword evidence="2" id="KW-0964">Secreted</keyword>
<organism evidence="7 8">
    <name type="scientific">Methanolobus vulcani</name>
    <dbReference type="NCBI Taxonomy" id="38026"/>
    <lineage>
        <taxon>Archaea</taxon>
        <taxon>Methanobacteriati</taxon>
        <taxon>Methanobacteriota</taxon>
        <taxon>Stenosarchaea group</taxon>
        <taxon>Methanomicrobia</taxon>
        <taxon>Methanosarcinales</taxon>
        <taxon>Methanosarcinaceae</taxon>
        <taxon>Methanolobus</taxon>
    </lineage>
</organism>
<evidence type="ECO:0000259" key="5">
    <source>
        <dbReference type="Pfam" id="PF17210"/>
    </source>
</evidence>
<dbReference type="RefSeq" id="WP_091708550.1">
    <property type="nucleotide sequence ID" value="NZ_FNCA01000002.1"/>
</dbReference>
<dbReference type="NCBIfam" id="TIGR03024">
    <property type="entry name" value="arch_PEF_CTERM"/>
    <property type="match status" value="1"/>
</dbReference>
<keyword evidence="4" id="KW-1133">Transmembrane helix</keyword>
<dbReference type="InterPro" id="IPR017474">
    <property type="entry name" value="PEF_CTERM_C"/>
</dbReference>
<dbReference type="Pfam" id="PF26596">
    <property type="entry name" value="PEF-CTERM_ARCH"/>
    <property type="match status" value="1"/>
</dbReference>
<keyword evidence="8" id="KW-1185">Reference proteome</keyword>
<keyword evidence="4" id="KW-0472">Membrane</keyword>
<evidence type="ECO:0000313" key="8">
    <source>
        <dbReference type="Proteomes" id="UP000199259"/>
    </source>
</evidence>
<dbReference type="GO" id="GO:0005576">
    <property type="term" value="C:extracellular region"/>
    <property type="evidence" value="ECO:0007669"/>
    <property type="project" value="UniProtKB-SubCell"/>
</dbReference>
<comment type="caution">
    <text evidence="7">The sequence shown here is derived from an EMBL/GenBank/DDBJ whole genome shotgun (WGS) entry which is preliminary data.</text>
</comment>
<evidence type="ECO:0000256" key="4">
    <source>
        <dbReference type="SAM" id="Phobius"/>
    </source>
</evidence>
<dbReference type="Gene3D" id="2.60.40.10">
    <property type="entry name" value="Immunoglobulins"/>
    <property type="match status" value="2"/>
</dbReference>